<comment type="caution">
    <text evidence="1">The sequence shown here is derived from an EMBL/GenBank/DDBJ whole genome shotgun (WGS) entry which is preliminary data.</text>
</comment>
<gene>
    <name evidence="1" type="ORF">FD47_GL000397</name>
</gene>
<dbReference type="AlphaFoldDB" id="A0A0R1Y5W9"/>
<dbReference type="EMBL" id="AZFZ01000125">
    <property type="protein sequence ID" value="KRM37822.1"/>
    <property type="molecule type" value="Genomic_DNA"/>
</dbReference>
<name>A0A0R1Y5W9_9LACO</name>
<dbReference type="Proteomes" id="UP000051010">
    <property type="component" value="Unassembled WGS sequence"/>
</dbReference>
<protein>
    <submittedName>
        <fullName evidence="1">Uncharacterized protein</fullName>
    </submittedName>
</protein>
<accession>A0A0R1Y5W9</accession>
<reference evidence="1 2" key="1">
    <citation type="journal article" date="2015" name="Genome Announc.">
        <title>Expanding the biotechnology potential of lactobacilli through comparative genomics of 213 strains and associated genera.</title>
        <authorList>
            <person name="Sun Z."/>
            <person name="Harris H.M."/>
            <person name="McCann A."/>
            <person name="Guo C."/>
            <person name="Argimon S."/>
            <person name="Zhang W."/>
            <person name="Yang X."/>
            <person name="Jeffery I.B."/>
            <person name="Cooney J.C."/>
            <person name="Kagawa T.F."/>
            <person name="Liu W."/>
            <person name="Song Y."/>
            <person name="Salvetti E."/>
            <person name="Wrobel A."/>
            <person name="Rasinkangas P."/>
            <person name="Parkhill J."/>
            <person name="Rea M.C."/>
            <person name="O'Sullivan O."/>
            <person name="Ritari J."/>
            <person name="Douillard F.P."/>
            <person name="Paul Ross R."/>
            <person name="Yang R."/>
            <person name="Briner A.E."/>
            <person name="Felis G.E."/>
            <person name="de Vos W.M."/>
            <person name="Barrangou R."/>
            <person name="Klaenhammer T.R."/>
            <person name="Caufield P.W."/>
            <person name="Cui Y."/>
            <person name="Zhang H."/>
            <person name="O'Toole P.W."/>
        </authorList>
    </citation>
    <scope>NUCLEOTIDE SEQUENCE [LARGE SCALE GENOMIC DNA]</scope>
    <source>
        <strain evidence="1 2">DSM 18390</strain>
    </source>
</reference>
<organism evidence="1 2">
    <name type="scientific">Lentilactobacillus parafarraginis DSM 18390 = JCM 14109</name>
    <dbReference type="NCBI Taxonomy" id="1423786"/>
    <lineage>
        <taxon>Bacteria</taxon>
        <taxon>Bacillati</taxon>
        <taxon>Bacillota</taxon>
        <taxon>Bacilli</taxon>
        <taxon>Lactobacillales</taxon>
        <taxon>Lactobacillaceae</taxon>
        <taxon>Lentilactobacillus</taxon>
    </lineage>
</organism>
<evidence type="ECO:0000313" key="1">
    <source>
        <dbReference type="EMBL" id="KRM37822.1"/>
    </source>
</evidence>
<sequence length="56" mass="6146">MCPGKAGGPSSVLFVDRTHVKADANNHKFSDVMVNKEAVNYRQALDQKIEKRSGCP</sequence>
<proteinExistence type="predicted"/>
<evidence type="ECO:0000313" key="2">
    <source>
        <dbReference type="Proteomes" id="UP000051010"/>
    </source>
</evidence>